<proteinExistence type="predicted"/>
<sequence length="113" mass="12814">MSSADMVQIPTCNRHTPIIWPYICATADSQLLGRSRNTGWARTLAVRFQTDVFPVEPSLYGAWADSAIACLLRDCSYQSFNGRRYPIRRKHLFQGCTYWIVGLLRSKGAEALK</sequence>
<dbReference type="AlphaFoldDB" id="Q5AUQ6"/>
<reference evidence="2" key="1">
    <citation type="journal article" date="2005" name="Nature">
        <title>Sequencing of Aspergillus nidulans and comparative analysis with A. fumigatus and A. oryzae.</title>
        <authorList>
            <person name="Galagan J.E."/>
            <person name="Calvo S.E."/>
            <person name="Cuomo C."/>
            <person name="Ma L.J."/>
            <person name="Wortman J.R."/>
            <person name="Batzoglou S."/>
            <person name="Lee S.I."/>
            <person name="Basturkmen M."/>
            <person name="Spevak C.C."/>
            <person name="Clutterbuck J."/>
            <person name="Kapitonov V."/>
            <person name="Jurka J."/>
            <person name="Scazzocchio C."/>
            <person name="Farman M."/>
            <person name="Butler J."/>
            <person name="Purcell S."/>
            <person name="Harris S."/>
            <person name="Braus G.H."/>
            <person name="Draht O."/>
            <person name="Busch S."/>
            <person name="D'Enfert C."/>
            <person name="Bouchier C."/>
            <person name="Goldman G.H."/>
            <person name="Bell-Pedersen D."/>
            <person name="Griffiths-Jones S."/>
            <person name="Doonan J.H."/>
            <person name="Yu J."/>
            <person name="Vienken K."/>
            <person name="Pain A."/>
            <person name="Freitag M."/>
            <person name="Selker E.U."/>
            <person name="Archer D.B."/>
            <person name="Penalva M.A."/>
            <person name="Oakley B.R."/>
            <person name="Momany M."/>
            <person name="Tanaka T."/>
            <person name="Kumagai T."/>
            <person name="Asai K."/>
            <person name="Machida M."/>
            <person name="Nierman W.C."/>
            <person name="Denning D.W."/>
            <person name="Caddick M."/>
            <person name="Hynes M."/>
            <person name="Paoletti M."/>
            <person name="Fischer R."/>
            <person name="Miller B."/>
            <person name="Dyer P."/>
            <person name="Sachs M.S."/>
            <person name="Osmani S.A."/>
            <person name="Birren B.W."/>
        </authorList>
    </citation>
    <scope>NUCLEOTIDE SEQUENCE [LARGE SCALE GENOMIC DNA]</scope>
    <source>
        <strain evidence="2">FGSC A4 / ATCC 38163 / CBS 112.46 / NRRL 194 / M139</strain>
    </source>
</reference>
<organism evidence="1 2">
    <name type="scientific">Emericella nidulans (strain FGSC A4 / ATCC 38163 / CBS 112.46 / NRRL 194 / M139)</name>
    <name type="common">Aspergillus nidulans</name>
    <dbReference type="NCBI Taxonomy" id="227321"/>
    <lineage>
        <taxon>Eukaryota</taxon>
        <taxon>Fungi</taxon>
        <taxon>Dikarya</taxon>
        <taxon>Ascomycota</taxon>
        <taxon>Pezizomycotina</taxon>
        <taxon>Eurotiomycetes</taxon>
        <taxon>Eurotiomycetidae</taxon>
        <taxon>Eurotiales</taxon>
        <taxon>Aspergillaceae</taxon>
        <taxon>Aspergillus</taxon>
        <taxon>Aspergillus subgen. Nidulantes</taxon>
    </lineage>
</organism>
<dbReference type="GeneID" id="2869310"/>
<gene>
    <name evidence="1" type="ORF">ANIA_07974</name>
</gene>
<name>Q5AUQ6_EMENI</name>
<dbReference type="RefSeq" id="XP_681243.1">
    <property type="nucleotide sequence ID" value="XM_676151.1"/>
</dbReference>
<reference evidence="2" key="2">
    <citation type="journal article" date="2009" name="Fungal Genet. Biol.">
        <title>The 2008 update of the Aspergillus nidulans genome annotation: a community effort.</title>
        <authorList>
            <person name="Wortman J.R."/>
            <person name="Gilsenan J.M."/>
            <person name="Joardar V."/>
            <person name="Deegan J."/>
            <person name="Clutterbuck J."/>
            <person name="Andersen M.R."/>
            <person name="Archer D."/>
            <person name="Bencina M."/>
            <person name="Braus G."/>
            <person name="Coutinho P."/>
            <person name="von Dohren H."/>
            <person name="Doonan J."/>
            <person name="Driessen A.J."/>
            <person name="Durek P."/>
            <person name="Espeso E."/>
            <person name="Fekete E."/>
            <person name="Flipphi M."/>
            <person name="Estrada C.G."/>
            <person name="Geysens S."/>
            <person name="Goldman G."/>
            <person name="de Groot P.W."/>
            <person name="Hansen K."/>
            <person name="Harris S.D."/>
            <person name="Heinekamp T."/>
            <person name="Helmstaedt K."/>
            <person name="Henrissat B."/>
            <person name="Hofmann G."/>
            <person name="Homan T."/>
            <person name="Horio T."/>
            <person name="Horiuchi H."/>
            <person name="James S."/>
            <person name="Jones M."/>
            <person name="Karaffa L."/>
            <person name="Karanyi Z."/>
            <person name="Kato M."/>
            <person name="Keller N."/>
            <person name="Kelly D.E."/>
            <person name="Kiel J.A."/>
            <person name="Kim J.M."/>
            <person name="van der Klei I.J."/>
            <person name="Klis F.M."/>
            <person name="Kovalchuk A."/>
            <person name="Krasevec N."/>
            <person name="Kubicek C.P."/>
            <person name="Liu B."/>
            <person name="Maccabe A."/>
            <person name="Meyer V."/>
            <person name="Mirabito P."/>
            <person name="Miskei M."/>
            <person name="Mos M."/>
            <person name="Mullins J."/>
            <person name="Nelson D.R."/>
            <person name="Nielsen J."/>
            <person name="Oakley B.R."/>
            <person name="Osmani S.A."/>
            <person name="Pakula T."/>
            <person name="Paszewski A."/>
            <person name="Paulsen I."/>
            <person name="Pilsyk S."/>
            <person name="Pocsi I."/>
            <person name="Punt P.J."/>
            <person name="Ram A.F."/>
            <person name="Ren Q."/>
            <person name="Robellet X."/>
            <person name="Robson G."/>
            <person name="Seiboth B."/>
            <person name="van Solingen P."/>
            <person name="Specht T."/>
            <person name="Sun J."/>
            <person name="Taheri-Talesh N."/>
            <person name="Takeshita N."/>
            <person name="Ussery D."/>
            <person name="vanKuyk P.A."/>
            <person name="Visser H."/>
            <person name="van de Vondervoort P.J."/>
            <person name="de Vries R.P."/>
            <person name="Walton J."/>
            <person name="Xiang X."/>
            <person name="Xiong Y."/>
            <person name="Zeng A.P."/>
            <person name="Brandt B.W."/>
            <person name="Cornell M.J."/>
            <person name="van den Hondel C.A."/>
            <person name="Visser J."/>
            <person name="Oliver S.G."/>
            <person name="Turner G."/>
        </authorList>
    </citation>
    <scope>GENOME REANNOTATION</scope>
    <source>
        <strain evidence="2">FGSC A4 / ATCC 38163 / CBS 112.46 / NRRL 194 / M139</strain>
    </source>
</reference>
<accession>C8V5F2</accession>
<evidence type="ECO:0000313" key="1">
    <source>
        <dbReference type="EMBL" id="CBF73629.1"/>
    </source>
</evidence>
<dbReference type="InParanoid" id="Q5AUQ6"/>
<dbReference type="VEuPathDB" id="FungiDB:AN7974"/>
<dbReference type="HOGENOM" id="CLU_2133495_0_0_1"/>
<dbReference type="EMBL" id="BN001302">
    <property type="protein sequence ID" value="CBF73629.1"/>
    <property type="molecule type" value="Genomic_DNA"/>
</dbReference>
<keyword evidence="2" id="KW-1185">Reference proteome</keyword>
<dbReference type="KEGG" id="ani:ANIA_07974"/>
<accession>Q5AUQ6</accession>
<dbReference type="Proteomes" id="UP000000560">
    <property type="component" value="Chromosome II"/>
</dbReference>
<protein>
    <submittedName>
        <fullName evidence="1">Uncharacterized protein</fullName>
    </submittedName>
</protein>
<evidence type="ECO:0000313" key="2">
    <source>
        <dbReference type="Proteomes" id="UP000000560"/>
    </source>
</evidence>